<dbReference type="GeneID" id="94838406"/>
<dbReference type="SUPFAM" id="SSF52058">
    <property type="entry name" value="L domain-like"/>
    <property type="match status" value="1"/>
</dbReference>
<dbReference type="RefSeq" id="XP_068360587.1">
    <property type="nucleotide sequence ID" value="XM_068503702.1"/>
</dbReference>
<reference evidence="1" key="1">
    <citation type="submission" date="2016-10" db="EMBL/GenBank/DDBJ databases">
        <authorList>
            <person name="Benchimol M."/>
            <person name="Almeida L.G."/>
            <person name="Vasconcelos A.T."/>
            <person name="Perreira-Neves A."/>
            <person name="Rosa I.A."/>
            <person name="Tasca T."/>
            <person name="Bogo M.R."/>
            <person name="de Souza W."/>
        </authorList>
    </citation>
    <scope>NUCLEOTIDE SEQUENCE [LARGE SCALE GENOMIC DNA]</scope>
    <source>
        <strain evidence="1">K</strain>
    </source>
</reference>
<gene>
    <name evidence="1" type="ORF">TRFO_24350</name>
</gene>
<dbReference type="AlphaFoldDB" id="A0A1J4K8B6"/>
<keyword evidence="2" id="KW-1185">Reference proteome</keyword>
<dbReference type="Proteomes" id="UP000179807">
    <property type="component" value="Unassembled WGS sequence"/>
</dbReference>
<dbReference type="OrthoDB" id="271226at2759"/>
<sequence>MKNPRETLLSALQRQRRQMPKEGKLDFTGIEVNDLKQLGSQKALKHLILDKTPLNSLHTLPPQPSLISISANNSKINTLAGLSNQKRLSSLSIIGTPISQVENFRLAVMLAVGPRISIINGQRITKTERRMVKSYPPIAKYLVNAGWVVTYPPPSELDFHYLAEQFDIKANNDDFIAPVPAIASKALPEEEKIPTEDKDIPFTEQLASILRPLGFAVRCGPEIHGDIIRAISRMCETVEKVEQMGKM</sequence>
<comment type="caution">
    <text evidence="1">The sequence shown here is derived from an EMBL/GenBank/DDBJ whole genome shotgun (WGS) entry which is preliminary data.</text>
</comment>
<dbReference type="Gene3D" id="3.80.10.10">
    <property type="entry name" value="Ribonuclease Inhibitor"/>
    <property type="match status" value="1"/>
</dbReference>
<dbReference type="EMBL" id="MLAK01000696">
    <property type="protein sequence ID" value="OHT07451.1"/>
    <property type="molecule type" value="Genomic_DNA"/>
</dbReference>
<dbReference type="VEuPathDB" id="TrichDB:TRFO_24350"/>
<evidence type="ECO:0000313" key="2">
    <source>
        <dbReference type="Proteomes" id="UP000179807"/>
    </source>
</evidence>
<evidence type="ECO:0000313" key="1">
    <source>
        <dbReference type="EMBL" id="OHT07451.1"/>
    </source>
</evidence>
<organism evidence="1 2">
    <name type="scientific">Tritrichomonas foetus</name>
    <dbReference type="NCBI Taxonomy" id="1144522"/>
    <lineage>
        <taxon>Eukaryota</taxon>
        <taxon>Metamonada</taxon>
        <taxon>Parabasalia</taxon>
        <taxon>Tritrichomonadida</taxon>
        <taxon>Tritrichomonadidae</taxon>
        <taxon>Tritrichomonas</taxon>
    </lineage>
</organism>
<dbReference type="InterPro" id="IPR032675">
    <property type="entry name" value="LRR_dom_sf"/>
</dbReference>
<name>A0A1J4K8B6_9EUKA</name>
<protein>
    <submittedName>
        <fullName evidence="1">Uncharacterized protein</fullName>
    </submittedName>
</protein>
<proteinExistence type="predicted"/>
<accession>A0A1J4K8B6</accession>